<dbReference type="EMBL" id="SNYN01000002">
    <property type="protein sequence ID" value="TDQ54494.1"/>
    <property type="molecule type" value="Genomic_DNA"/>
</dbReference>
<evidence type="ECO:0000313" key="3">
    <source>
        <dbReference type="Proteomes" id="UP000295281"/>
    </source>
</evidence>
<gene>
    <name evidence="2" type="ORF">EV190_102328</name>
</gene>
<proteinExistence type="predicted"/>
<accession>A0A4R6V2T5</accession>
<dbReference type="Proteomes" id="UP000295281">
    <property type="component" value="Unassembled WGS sequence"/>
</dbReference>
<dbReference type="RefSeq" id="WP_133740449.1">
    <property type="nucleotide sequence ID" value="NZ_SNYN01000002.1"/>
</dbReference>
<evidence type="ECO:0000256" key="1">
    <source>
        <dbReference type="SAM" id="MobiDB-lite"/>
    </source>
</evidence>
<protein>
    <submittedName>
        <fullName evidence="2">Uncharacterized protein</fullName>
    </submittedName>
</protein>
<keyword evidence="3" id="KW-1185">Reference proteome</keyword>
<reference evidence="2 3" key="1">
    <citation type="submission" date="2019-03" db="EMBL/GenBank/DDBJ databases">
        <title>Genomic Encyclopedia of Type Strains, Phase IV (KMG-IV): sequencing the most valuable type-strain genomes for metagenomic binning, comparative biology and taxonomic classification.</title>
        <authorList>
            <person name="Goeker M."/>
        </authorList>
    </citation>
    <scope>NUCLEOTIDE SEQUENCE [LARGE SCALE GENOMIC DNA]</scope>
    <source>
        <strain evidence="2 3">DSM 46770</strain>
    </source>
</reference>
<sequence length="116" mass="12748">MEDHGVEEHRNRIRRQGHGLPRDWRRTLKNTRTARGARLGAATVNNRLAAVEGNYVDSPGQAEPSSRPRADSPREGIGGMDRIVDVPAQWVEEARPACAHAGSPALWPSERGPRIG</sequence>
<feature type="compositionally biased region" description="Basic and acidic residues" evidence="1">
    <location>
        <begin position="1"/>
        <end position="10"/>
    </location>
</feature>
<dbReference type="AlphaFoldDB" id="A0A4R6V2T5"/>
<comment type="caution">
    <text evidence="2">The sequence shown here is derived from an EMBL/GenBank/DDBJ whole genome shotgun (WGS) entry which is preliminary data.</text>
</comment>
<feature type="region of interest" description="Disordered" evidence="1">
    <location>
        <begin position="1"/>
        <end position="31"/>
    </location>
</feature>
<feature type="region of interest" description="Disordered" evidence="1">
    <location>
        <begin position="53"/>
        <end position="80"/>
    </location>
</feature>
<name>A0A4R6V2T5_9ACTN</name>
<organism evidence="2 3">
    <name type="scientific">Actinorugispora endophytica</name>
    <dbReference type="NCBI Taxonomy" id="1605990"/>
    <lineage>
        <taxon>Bacteria</taxon>
        <taxon>Bacillati</taxon>
        <taxon>Actinomycetota</taxon>
        <taxon>Actinomycetes</taxon>
        <taxon>Streptosporangiales</taxon>
        <taxon>Nocardiopsidaceae</taxon>
        <taxon>Actinorugispora</taxon>
    </lineage>
</organism>
<evidence type="ECO:0000313" key="2">
    <source>
        <dbReference type="EMBL" id="TDQ54494.1"/>
    </source>
</evidence>
<dbReference type="OrthoDB" id="3698359at2"/>